<dbReference type="InterPro" id="IPR002491">
    <property type="entry name" value="ABC_transptr_periplasmic_BD"/>
</dbReference>
<evidence type="ECO:0000256" key="1">
    <source>
        <dbReference type="ARBA" id="ARBA00022729"/>
    </source>
</evidence>
<feature type="domain" description="Fe/B12 periplasmic-binding" evidence="2">
    <location>
        <begin position="19"/>
        <end position="267"/>
    </location>
</feature>
<sequence length="267" mass="29996">MKLVHDWLGPLELPDDPRRIVSLAPNVTETLFALGLHERLVGRSAFCYRPAATLALPVVSSYTRLRWEFLNSLKPDLVLISTGVQRDLLQELHGRGYPIFPVPLPHSPHGILENIVLMGALLGITEQATRLVAHLSQRYQALYQSLPAYRVYLEFDLGGPITVGRGSYVGEALRHLGLQNIFDAHPQSYFSPNLAEVAHQAPHLVIYEPKPHRSRPIEKAQRLMVERNWPFPLVVTGGDELAHYGPGFFAYLEALAKQIHDKIVQKS</sequence>
<dbReference type="Pfam" id="PF01497">
    <property type="entry name" value="Peripla_BP_2"/>
    <property type="match status" value="1"/>
</dbReference>
<dbReference type="Proteomes" id="UP000321197">
    <property type="component" value="Unassembled WGS sequence"/>
</dbReference>
<evidence type="ECO:0000313" key="4">
    <source>
        <dbReference type="Proteomes" id="UP000321197"/>
    </source>
</evidence>
<proteinExistence type="predicted"/>
<protein>
    <submittedName>
        <fullName evidence="3">Iron ABC transporter substrate-binding protein</fullName>
    </submittedName>
</protein>
<keyword evidence="1" id="KW-0732">Signal</keyword>
<dbReference type="InterPro" id="IPR050902">
    <property type="entry name" value="ABC_Transporter_SBP"/>
</dbReference>
<dbReference type="RefSeq" id="WP_119341554.1">
    <property type="nucleotide sequence ID" value="NZ_BJXL01000097.1"/>
</dbReference>
<dbReference type="SUPFAM" id="SSF53807">
    <property type="entry name" value="Helical backbone' metal receptor"/>
    <property type="match status" value="1"/>
</dbReference>
<dbReference type="PROSITE" id="PS50983">
    <property type="entry name" value="FE_B12_PBP"/>
    <property type="match status" value="1"/>
</dbReference>
<dbReference type="OrthoDB" id="9816357at2"/>
<dbReference type="EMBL" id="BJXL01000097">
    <property type="protein sequence ID" value="GEM84392.1"/>
    <property type="molecule type" value="Genomic_DNA"/>
</dbReference>
<dbReference type="NCBIfam" id="NF038402">
    <property type="entry name" value="TroA_like"/>
    <property type="match status" value="1"/>
</dbReference>
<dbReference type="InterPro" id="IPR054828">
    <property type="entry name" value="Vit_B12_bind_prot"/>
</dbReference>
<name>A0A511R651_9DEIN</name>
<evidence type="ECO:0000259" key="2">
    <source>
        <dbReference type="PROSITE" id="PS50983"/>
    </source>
</evidence>
<comment type="caution">
    <text evidence="3">The sequence shown here is derived from an EMBL/GenBank/DDBJ whole genome shotgun (WGS) entry which is preliminary data.</text>
</comment>
<dbReference type="PANTHER" id="PTHR30535:SF34">
    <property type="entry name" value="MOLYBDATE-BINDING PROTEIN MOLA"/>
    <property type="match status" value="1"/>
</dbReference>
<dbReference type="Gene3D" id="3.40.50.1980">
    <property type="entry name" value="Nitrogenase molybdenum iron protein domain"/>
    <property type="match status" value="2"/>
</dbReference>
<dbReference type="AlphaFoldDB" id="A0A511R651"/>
<organism evidence="3 4">
    <name type="scientific">Meiothermus hypogaeus NBRC 106114</name>
    <dbReference type="NCBI Taxonomy" id="1227553"/>
    <lineage>
        <taxon>Bacteria</taxon>
        <taxon>Thermotogati</taxon>
        <taxon>Deinococcota</taxon>
        <taxon>Deinococci</taxon>
        <taxon>Thermales</taxon>
        <taxon>Thermaceae</taxon>
        <taxon>Meiothermus</taxon>
    </lineage>
</organism>
<reference evidence="3 4" key="1">
    <citation type="submission" date="2019-07" db="EMBL/GenBank/DDBJ databases">
        <title>Whole genome shotgun sequence of Meiothermus hypogaeus NBRC 106114.</title>
        <authorList>
            <person name="Hosoyama A."/>
            <person name="Uohara A."/>
            <person name="Ohji S."/>
            <person name="Ichikawa N."/>
        </authorList>
    </citation>
    <scope>NUCLEOTIDE SEQUENCE [LARGE SCALE GENOMIC DNA]</scope>
    <source>
        <strain evidence="3 4">NBRC 106114</strain>
    </source>
</reference>
<evidence type="ECO:0000313" key="3">
    <source>
        <dbReference type="EMBL" id="GEM84392.1"/>
    </source>
</evidence>
<dbReference type="PANTHER" id="PTHR30535">
    <property type="entry name" value="VITAMIN B12-BINDING PROTEIN"/>
    <property type="match status" value="1"/>
</dbReference>
<accession>A0A511R651</accession>
<gene>
    <name evidence="3" type="ORF">MHY01S_25580</name>
</gene>